<dbReference type="SMART" id="SM00345">
    <property type="entry name" value="HTH_GNTR"/>
    <property type="match status" value="1"/>
</dbReference>
<evidence type="ECO:0000313" key="5">
    <source>
        <dbReference type="EMBL" id="GLY64950.1"/>
    </source>
</evidence>
<dbReference type="GO" id="GO:0045892">
    <property type="term" value="P:negative regulation of DNA-templated transcription"/>
    <property type="evidence" value="ECO:0007669"/>
    <property type="project" value="TreeGrafter"/>
</dbReference>
<dbReference type="InterPro" id="IPR011663">
    <property type="entry name" value="UTRA"/>
</dbReference>
<evidence type="ECO:0000313" key="6">
    <source>
        <dbReference type="Proteomes" id="UP001165136"/>
    </source>
</evidence>
<dbReference type="PROSITE" id="PS50949">
    <property type="entry name" value="HTH_GNTR"/>
    <property type="match status" value="1"/>
</dbReference>
<gene>
    <name evidence="5" type="ORF">Atai01_15690</name>
</gene>
<proteinExistence type="predicted"/>
<evidence type="ECO:0000259" key="4">
    <source>
        <dbReference type="PROSITE" id="PS50949"/>
    </source>
</evidence>
<evidence type="ECO:0000256" key="3">
    <source>
        <dbReference type="ARBA" id="ARBA00023163"/>
    </source>
</evidence>
<keyword evidence="6" id="KW-1185">Reference proteome</keyword>
<dbReference type="Gene3D" id="3.40.1410.10">
    <property type="entry name" value="Chorismate lyase-like"/>
    <property type="match status" value="1"/>
</dbReference>
<name>A0A9W6QY08_9PSEU</name>
<sequence length="224" mass="25410">MEDFSSGVYQVGDRLPNEQEMCDRFGVSRVTVREAYRALTDDGYLSRRHGTGTFVARVPNRHSLDLNLSYTAMIQDAGYTPSVKVVQQSQEVADEDTRELLQLDEGDKVLLLERVRYADDRPVVYSIDRVPLKIIPTSHVGEVGPSLFEFLENIRRGARNGRAKLLPVLATARESQYLSVPEGVPLLFFDEVDYDMSGQPVVASREWHTSNVFEMWINRRAQVG</sequence>
<dbReference type="GO" id="GO:0003700">
    <property type="term" value="F:DNA-binding transcription factor activity"/>
    <property type="evidence" value="ECO:0007669"/>
    <property type="project" value="InterPro"/>
</dbReference>
<dbReference type="Pfam" id="PF00392">
    <property type="entry name" value="GntR"/>
    <property type="match status" value="1"/>
</dbReference>
<dbReference type="SUPFAM" id="SSF64288">
    <property type="entry name" value="Chorismate lyase-like"/>
    <property type="match status" value="1"/>
</dbReference>
<dbReference type="GO" id="GO:0003677">
    <property type="term" value="F:DNA binding"/>
    <property type="evidence" value="ECO:0007669"/>
    <property type="project" value="UniProtKB-KW"/>
</dbReference>
<dbReference type="PRINTS" id="PR00035">
    <property type="entry name" value="HTHGNTR"/>
</dbReference>
<reference evidence="5" key="1">
    <citation type="submission" date="2023-03" db="EMBL/GenBank/DDBJ databases">
        <title>Amycolatopsis taiwanensis NBRC 103393.</title>
        <authorList>
            <person name="Ichikawa N."/>
            <person name="Sato H."/>
            <person name="Tonouchi N."/>
        </authorList>
    </citation>
    <scope>NUCLEOTIDE SEQUENCE</scope>
    <source>
        <strain evidence="5">NBRC 103393</strain>
    </source>
</reference>
<keyword evidence="2" id="KW-0238">DNA-binding</keyword>
<dbReference type="Proteomes" id="UP001165136">
    <property type="component" value="Unassembled WGS sequence"/>
</dbReference>
<dbReference type="InterPro" id="IPR036388">
    <property type="entry name" value="WH-like_DNA-bd_sf"/>
</dbReference>
<dbReference type="AlphaFoldDB" id="A0A9W6QY08"/>
<organism evidence="5 6">
    <name type="scientific">Amycolatopsis taiwanensis</name>
    <dbReference type="NCBI Taxonomy" id="342230"/>
    <lineage>
        <taxon>Bacteria</taxon>
        <taxon>Bacillati</taxon>
        <taxon>Actinomycetota</taxon>
        <taxon>Actinomycetes</taxon>
        <taxon>Pseudonocardiales</taxon>
        <taxon>Pseudonocardiaceae</taxon>
        <taxon>Amycolatopsis</taxon>
    </lineage>
</organism>
<keyword evidence="3" id="KW-0804">Transcription</keyword>
<protein>
    <submittedName>
        <fullName evidence="5">GntR family transcriptional regulator</fullName>
    </submittedName>
</protein>
<keyword evidence="1" id="KW-0805">Transcription regulation</keyword>
<dbReference type="SUPFAM" id="SSF46785">
    <property type="entry name" value="Winged helix' DNA-binding domain"/>
    <property type="match status" value="1"/>
</dbReference>
<dbReference type="Gene3D" id="1.10.10.10">
    <property type="entry name" value="Winged helix-like DNA-binding domain superfamily/Winged helix DNA-binding domain"/>
    <property type="match status" value="1"/>
</dbReference>
<accession>A0A9W6QY08</accession>
<dbReference type="PANTHER" id="PTHR44846">
    <property type="entry name" value="MANNOSYL-D-GLYCERATE TRANSPORT/METABOLISM SYSTEM REPRESSOR MNGR-RELATED"/>
    <property type="match status" value="1"/>
</dbReference>
<dbReference type="SMART" id="SM00866">
    <property type="entry name" value="UTRA"/>
    <property type="match status" value="1"/>
</dbReference>
<dbReference type="InterPro" id="IPR050679">
    <property type="entry name" value="Bact_HTH_transcr_reg"/>
</dbReference>
<dbReference type="Pfam" id="PF07702">
    <property type="entry name" value="UTRA"/>
    <property type="match status" value="1"/>
</dbReference>
<evidence type="ECO:0000256" key="2">
    <source>
        <dbReference type="ARBA" id="ARBA00023125"/>
    </source>
</evidence>
<comment type="caution">
    <text evidence="5">The sequence shown here is derived from an EMBL/GenBank/DDBJ whole genome shotgun (WGS) entry which is preliminary data.</text>
</comment>
<dbReference type="PANTHER" id="PTHR44846:SF1">
    <property type="entry name" value="MANNOSYL-D-GLYCERATE TRANSPORT_METABOLISM SYSTEM REPRESSOR MNGR-RELATED"/>
    <property type="match status" value="1"/>
</dbReference>
<dbReference type="InterPro" id="IPR000524">
    <property type="entry name" value="Tscrpt_reg_HTH_GntR"/>
</dbReference>
<dbReference type="InterPro" id="IPR036390">
    <property type="entry name" value="WH_DNA-bd_sf"/>
</dbReference>
<feature type="domain" description="HTH gntR-type" evidence="4">
    <location>
        <begin position="1"/>
        <end position="58"/>
    </location>
</feature>
<dbReference type="InterPro" id="IPR028978">
    <property type="entry name" value="Chorismate_lyase_/UTRA_dom_sf"/>
</dbReference>
<dbReference type="CDD" id="cd07377">
    <property type="entry name" value="WHTH_GntR"/>
    <property type="match status" value="1"/>
</dbReference>
<evidence type="ECO:0000256" key="1">
    <source>
        <dbReference type="ARBA" id="ARBA00023015"/>
    </source>
</evidence>
<dbReference type="EMBL" id="BSTI01000003">
    <property type="protein sequence ID" value="GLY64950.1"/>
    <property type="molecule type" value="Genomic_DNA"/>
</dbReference>